<feature type="transmembrane region" description="Helical" evidence="7">
    <location>
        <begin position="272"/>
        <end position="298"/>
    </location>
</feature>
<dbReference type="Pfam" id="PF19300">
    <property type="entry name" value="BPD_transp_1_N"/>
    <property type="match status" value="1"/>
</dbReference>
<dbReference type="SUPFAM" id="SSF161098">
    <property type="entry name" value="MetI-like"/>
    <property type="match status" value="1"/>
</dbReference>
<feature type="transmembrane region" description="Helical" evidence="7">
    <location>
        <begin position="12"/>
        <end position="30"/>
    </location>
</feature>
<dbReference type="InterPro" id="IPR035906">
    <property type="entry name" value="MetI-like_sf"/>
</dbReference>
<dbReference type="Gene3D" id="1.10.3720.10">
    <property type="entry name" value="MetI-like"/>
    <property type="match status" value="1"/>
</dbReference>
<keyword evidence="4 7" id="KW-0812">Transmembrane</keyword>
<gene>
    <name evidence="9" type="primary">oppB_3</name>
    <name evidence="9" type="ORF">CLORY_42850</name>
</gene>
<evidence type="ECO:0000256" key="5">
    <source>
        <dbReference type="ARBA" id="ARBA00022989"/>
    </source>
</evidence>
<evidence type="ECO:0000256" key="6">
    <source>
        <dbReference type="ARBA" id="ARBA00023136"/>
    </source>
</evidence>
<evidence type="ECO:0000256" key="3">
    <source>
        <dbReference type="ARBA" id="ARBA00022475"/>
    </source>
</evidence>
<feature type="domain" description="ABC transmembrane type-1" evidence="8">
    <location>
        <begin position="94"/>
        <end position="295"/>
    </location>
</feature>
<evidence type="ECO:0000313" key="9">
    <source>
        <dbReference type="EMBL" id="OPJ56539.1"/>
    </source>
</evidence>
<keyword evidence="6 7" id="KW-0472">Membrane</keyword>
<feature type="transmembrane region" description="Helical" evidence="7">
    <location>
        <begin position="230"/>
        <end position="252"/>
    </location>
</feature>
<evidence type="ECO:0000256" key="2">
    <source>
        <dbReference type="ARBA" id="ARBA00022448"/>
    </source>
</evidence>
<sequence>MSKYLLKRIVSSIFTLWVVITITFLLAHAIPGGPFDSDKKLPPEIKKNLMIKYHQDKPLYWQYGNYLKNLLTLDMGPSTAQKGTTVNDIIGRSFPVSARLGTVAVLVSLAFGIFMGIISALNQNRWPDKLVMFVSILGVTIPSFVMGTMFIYIFAEKLRIFPVFGLTSPKHYVLPAIGLAGFSCAFITRLVRSSLLDVIRQDFIRNARAKGLSETAIIFRHALINAILPVITYLGTLIAGILTGSFIIEKIFTIPGLGRSFVDSISNRDYTLILGVTIFYSAFLIISNLIVDILYALIDPRIKLEG</sequence>
<feature type="transmembrane region" description="Helical" evidence="7">
    <location>
        <begin position="130"/>
        <end position="152"/>
    </location>
</feature>
<keyword evidence="5 7" id="KW-1133">Transmembrane helix</keyword>
<evidence type="ECO:0000256" key="1">
    <source>
        <dbReference type="ARBA" id="ARBA00004651"/>
    </source>
</evidence>
<comment type="subcellular location">
    <subcellularLocation>
        <location evidence="1 7">Cell membrane</location>
        <topology evidence="1 7">Multi-pass membrane protein</topology>
    </subcellularLocation>
</comment>
<keyword evidence="10" id="KW-1185">Reference proteome</keyword>
<protein>
    <submittedName>
        <fullName evidence="9">Oligopeptide transport system permease protein OppB</fullName>
    </submittedName>
</protein>
<comment type="similarity">
    <text evidence="7">Belongs to the binding-protein-dependent transport system permease family.</text>
</comment>
<dbReference type="RefSeq" id="WP_079428353.1">
    <property type="nucleotide sequence ID" value="NZ_MZGV01000097.1"/>
</dbReference>
<keyword evidence="3" id="KW-1003">Cell membrane</keyword>
<organism evidence="9 10">
    <name type="scientific">Clostridium oryzae</name>
    <dbReference type="NCBI Taxonomy" id="1450648"/>
    <lineage>
        <taxon>Bacteria</taxon>
        <taxon>Bacillati</taxon>
        <taxon>Bacillota</taxon>
        <taxon>Clostridia</taxon>
        <taxon>Eubacteriales</taxon>
        <taxon>Clostridiaceae</taxon>
        <taxon>Clostridium</taxon>
    </lineage>
</organism>
<dbReference type="AlphaFoldDB" id="A0A1V4I9D0"/>
<dbReference type="PANTHER" id="PTHR43163:SF6">
    <property type="entry name" value="DIPEPTIDE TRANSPORT SYSTEM PERMEASE PROTEIN DPPB-RELATED"/>
    <property type="match status" value="1"/>
</dbReference>
<proteinExistence type="inferred from homology"/>
<feature type="transmembrane region" description="Helical" evidence="7">
    <location>
        <begin position="100"/>
        <end position="118"/>
    </location>
</feature>
<dbReference type="CDD" id="cd06261">
    <property type="entry name" value="TM_PBP2"/>
    <property type="match status" value="1"/>
</dbReference>
<dbReference type="OrthoDB" id="9773221at2"/>
<keyword evidence="2 7" id="KW-0813">Transport</keyword>
<evidence type="ECO:0000259" key="8">
    <source>
        <dbReference type="PROSITE" id="PS50928"/>
    </source>
</evidence>
<evidence type="ECO:0000256" key="7">
    <source>
        <dbReference type="RuleBase" id="RU363032"/>
    </source>
</evidence>
<evidence type="ECO:0000256" key="4">
    <source>
        <dbReference type="ARBA" id="ARBA00022692"/>
    </source>
</evidence>
<dbReference type="GO" id="GO:0055085">
    <property type="term" value="P:transmembrane transport"/>
    <property type="evidence" value="ECO:0007669"/>
    <property type="project" value="InterPro"/>
</dbReference>
<dbReference type="InterPro" id="IPR045621">
    <property type="entry name" value="BPD_transp_1_N"/>
</dbReference>
<dbReference type="PROSITE" id="PS50928">
    <property type="entry name" value="ABC_TM1"/>
    <property type="match status" value="1"/>
</dbReference>
<accession>A0A1V4I9D0</accession>
<feature type="transmembrane region" description="Helical" evidence="7">
    <location>
        <begin position="172"/>
        <end position="191"/>
    </location>
</feature>
<dbReference type="PANTHER" id="PTHR43163">
    <property type="entry name" value="DIPEPTIDE TRANSPORT SYSTEM PERMEASE PROTEIN DPPB-RELATED"/>
    <property type="match status" value="1"/>
</dbReference>
<comment type="caution">
    <text evidence="9">The sequence shown here is derived from an EMBL/GenBank/DDBJ whole genome shotgun (WGS) entry which is preliminary data.</text>
</comment>
<evidence type="ECO:0000313" key="10">
    <source>
        <dbReference type="Proteomes" id="UP000190080"/>
    </source>
</evidence>
<dbReference type="Proteomes" id="UP000190080">
    <property type="component" value="Unassembled WGS sequence"/>
</dbReference>
<dbReference type="InterPro" id="IPR000515">
    <property type="entry name" value="MetI-like"/>
</dbReference>
<dbReference type="Pfam" id="PF00528">
    <property type="entry name" value="BPD_transp_1"/>
    <property type="match status" value="1"/>
</dbReference>
<dbReference type="GO" id="GO:0005886">
    <property type="term" value="C:plasma membrane"/>
    <property type="evidence" value="ECO:0007669"/>
    <property type="project" value="UniProtKB-SubCell"/>
</dbReference>
<reference evidence="9 10" key="1">
    <citation type="submission" date="2017-03" db="EMBL/GenBank/DDBJ databases">
        <title>Genome sequence of Clostridium oryzae DSM 28571.</title>
        <authorList>
            <person name="Poehlein A."/>
            <person name="Daniel R."/>
        </authorList>
    </citation>
    <scope>NUCLEOTIDE SEQUENCE [LARGE SCALE GENOMIC DNA]</scope>
    <source>
        <strain evidence="9 10">DSM 28571</strain>
    </source>
</reference>
<dbReference type="EMBL" id="MZGV01000097">
    <property type="protein sequence ID" value="OPJ56539.1"/>
    <property type="molecule type" value="Genomic_DNA"/>
</dbReference>
<dbReference type="STRING" id="1450648.CLORY_42850"/>
<name>A0A1V4I9D0_9CLOT</name>